<dbReference type="InterPro" id="IPR003023">
    <property type="entry name" value="Amphiphysin_2"/>
</dbReference>
<reference evidence="9" key="3">
    <citation type="submission" date="2025-09" db="UniProtKB">
        <authorList>
            <consortium name="Ensembl"/>
        </authorList>
    </citation>
    <scope>IDENTIFICATION</scope>
    <source>
        <strain evidence="9">Thoroughbred</strain>
    </source>
</reference>
<evidence type="ECO:0000259" key="7">
    <source>
        <dbReference type="PROSITE" id="PS50002"/>
    </source>
</evidence>
<dbReference type="SUPFAM" id="SSF50044">
    <property type="entry name" value="SH3-domain"/>
    <property type="match status" value="1"/>
</dbReference>
<name>A0A3Q2HTK0_HORSE</name>
<dbReference type="CDD" id="cd12139">
    <property type="entry name" value="SH3_Bin1"/>
    <property type="match status" value="1"/>
</dbReference>
<dbReference type="Gene3D" id="1.20.1270.60">
    <property type="entry name" value="Arfaptin homology (AH) domain/BAR domain"/>
    <property type="match status" value="1"/>
</dbReference>
<evidence type="ECO:0000256" key="2">
    <source>
        <dbReference type="ARBA" id="ARBA00022443"/>
    </source>
</evidence>
<reference evidence="9" key="2">
    <citation type="submission" date="2025-08" db="UniProtKB">
        <authorList>
            <consortium name="Ensembl"/>
        </authorList>
    </citation>
    <scope>IDENTIFICATION</scope>
    <source>
        <strain evidence="9">Thoroughbred</strain>
    </source>
</reference>
<dbReference type="PRINTS" id="PR01253">
    <property type="entry name" value="AMPHIPHYSIN2"/>
</dbReference>
<evidence type="ECO:0000256" key="5">
    <source>
        <dbReference type="SAM" id="Coils"/>
    </source>
</evidence>
<dbReference type="SUPFAM" id="SSF103657">
    <property type="entry name" value="BAR/IMD domain-like"/>
    <property type="match status" value="1"/>
</dbReference>
<dbReference type="InterPro" id="IPR035471">
    <property type="entry name" value="Amphiphysin-2_SH3"/>
</dbReference>
<dbReference type="InterPro" id="IPR036028">
    <property type="entry name" value="SH3-like_dom_sf"/>
</dbReference>
<dbReference type="InterPro" id="IPR027267">
    <property type="entry name" value="AH/BAR_dom_sf"/>
</dbReference>
<evidence type="ECO:0000256" key="3">
    <source>
        <dbReference type="ARBA" id="ARBA00022490"/>
    </source>
</evidence>
<feature type="domain" description="SH3" evidence="7">
    <location>
        <begin position="418"/>
        <end position="491"/>
    </location>
</feature>
<feature type="region of interest" description="Disordered" evidence="6">
    <location>
        <begin position="349"/>
        <end position="387"/>
    </location>
</feature>
<dbReference type="CDD" id="cd07611">
    <property type="entry name" value="BAR_Amphiphysin_I_II"/>
    <property type="match status" value="1"/>
</dbReference>
<keyword evidence="5" id="KW-0175">Coiled coil</keyword>
<feature type="compositionally biased region" description="Basic residues" evidence="6">
    <location>
        <begin position="253"/>
        <end position="268"/>
    </location>
</feature>
<keyword evidence="3" id="KW-0963">Cytoplasm</keyword>
<dbReference type="FunFam" id="1.20.1270.60:FF:000007">
    <property type="entry name" value="Bridging integrator 1, isoform CRA_e"/>
    <property type="match status" value="1"/>
</dbReference>
<dbReference type="AlphaFoldDB" id="A0A3Q2HTK0"/>
<keyword evidence="10" id="KW-1185">Reference proteome</keyword>
<dbReference type="Pfam" id="PF03114">
    <property type="entry name" value="BAR"/>
    <property type="match status" value="1"/>
</dbReference>
<evidence type="ECO:0000259" key="8">
    <source>
        <dbReference type="PROSITE" id="PS51021"/>
    </source>
</evidence>
<dbReference type="SMART" id="SM00326">
    <property type="entry name" value="SH3"/>
    <property type="match status" value="1"/>
</dbReference>
<evidence type="ECO:0007829" key="12">
    <source>
        <dbReference type="PeptideAtlas" id="A0A3Q2HTK0"/>
    </source>
</evidence>
<dbReference type="PANTHER" id="PTHR46514">
    <property type="entry name" value="AMPHIPHYSIN"/>
    <property type="match status" value="1"/>
</dbReference>
<dbReference type="CTD" id="274"/>
<dbReference type="PRINTS" id="PR01251">
    <property type="entry name" value="AMPHIPHYSIN"/>
</dbReference>
<evidence type="ECO:0000256" key="1">
    <source>
        <dbReference type="ARBA" id="ARBA00004496"/>
    </source>
</evidence>
<accession>A0A3Q2HTK0</accession>
<dbReference type="Pfam" id="PF14604">
    <property type="entry name" value="SH3_9"/>
    <property type="match status" value="1"/>
</dbReference>
<dbReference type="Ensembl" id="ENSECAT00000064318.3">
    <property type="protein sequence ID" value="ENSECAP00000037528.3"/>
    <property type="gene ID" value="ENSECAG00000006957.4"/>
</dbReference>
<dbReference type="FunFam" id="2.30.30.40:FF:000029">
    <property type="entry name" value="myc box-dependent-interacting protein 1 isoform X2"/>
    <property type="match status" value="1"/>
</dbReference>
<dbReference type="VGNC" id="VGNC:15830">
    <property type="gene designation" value="BIN1"/>
</dbReference>
<dbReference type="PRINTS" id="PR00452">
    <property type="entry name" value="SH3DOMAIN"/>
</dbReference>
<feature type="coiled-coil region" evidence="5">
    <location>
        <begin position="157"/>
        <end position="191"/>
    </location>
</feature>
<dbReference type="PANTHER" id="PTHR46514:SF4">
    <property type="entry name" value="MYC BOX-DEPENDENT-INTERACTING PROTEIN 1"/>
    <property type="match status" value="1"/>
</dbReference>
<dbReference type="PROSITE" id="PS51021">
    <property type="entry name" value="BAR"/>
    <property type="match status" value="1"/>
</dbReference>
<dbReference type="GeneID" id="100052213"/>
<evidence type="ECO:0000313" key="11">
    <source>
        <dbReference type="VGNC" id="VGNC:15830"/>
    </source>
</evidence>
<dbReference type="InterPro" id="IPR001452">
    <property type="entry name" value="SH3_domain"/>
</dbReference>
<proteinExistence type="evidence at protein level"/>
<feature type="region of interest" description="Disordered" evidence="6">
    <location>
        <begin position="247"/>
        <end position="335"/>
    </location>
</feature>
<sequence>MAEMGSKGVTAGKIASNVQKKLTRAQEKVLQKLGKADETKDEQFEQCVQNFNKQLTEGTRLQKDLRTYLASVKAMHEASKKLNECLQEVYEPDWPGRDDANKIAENNDLLWMDFHQKLVDQALLTMDTYLGQFPDIKSRIAKRGRKLVDYDSARHHFESLQTAKKKDEAKIAKAEEELIKAQKVFEEMNVDLQEELPSLWNSRVGFYVNTFQSIAGLEENFHKEMSKLNQNLNDVLVSLEKQHGSNTFTVKAQPRKKTKLFSRLRRKKNSDNAPAKGNKSPSPPPDGSPAATPEIRVNHEPEPASVATPGAALPKSPSQPTESPAGGLPSREPSAAEGTFAVAWPSQTAELGPAQPSEASEVAGGTQPAAGAQEPRETAASEAASSSLPAVVVETFSAAVNGTVEGGSAAGRVDLPPGFMFKVQAQHDYTATDTDELQLKAGDVVLVIPFQNPEEQDEGWLMGVKESDWNQHKELEQCRGVFPENFTERVQ</sequence>
<keyword evidence="2 4" id="KW-0728">SH3 domain</keyword>
<dbReference type="Bgee" id="ENSECAG00000006957">
    <property type="expression patterns" value="Expressed in gluteus medius and 23 other cell types or tissues"/>
</dbReference>
<feature type="domain" description="BAR" evidence="8">
    <location>
        <begin position="29"/>
        <end position="245"/>
    </location>
</feature>
<dbReference type="Proteomes" id="UP000002281">
    <property type="component" value="Chromosome 18"/>
</dbReference>
<dbReference type="GeneTree" id="ENSGT00950000182882"/>
<dbReference type="GO" id="GO:0005737">
    <property type="term" value="C:cytoplasm"/>
    <property type="evidence" value="ECO:0007669"/>
    <property type="project" value="UniProtKB-SubCell"/>
</dbReference>
<protein>
    <submittedName>
        <fullName evidence="9">Bridging integrator 1</fullName>
    </submittedName>
</protein>
<organism evidence="9 10">
    <name type="scientific">Equus caballus</name>
    <name type="common">Horse</name>
    <dbReference type="NCBI Taxonomy" id="9796"/>
    <lineage>
        <taxon>Eukaryota</taxon>
        <taxon>Metazoa</taxon>
        <taxon>Chordata</taxon>
        <taxon>Craniata</taxon>
        <taxon>Vertebrata</taxon>
        <taxon>Euteleostomi</taxon>
        <taxon>Mammalia</taxon>
        <taxon>Eutheria</taxon>
        <taxon>Laurasiatheria</taxon>
        <taxon>Perissodactyla</taxon>
        <taxon>Equidae</taxon>
        <taxon>Equus</taxon>
    </lineage>
</organism>
<evidence type="ECO:0000313" key="10">
    <source>
        <dbReference type="Proteomes" id="UP000002281"/>
    </source>
</evidence>
<dbReference type="Gene3D" id="2.30.30.40">
    <property type="entry name" value="SH3 Domains"/>
    <property type="match status" value="1"/>
</dbReference>
<gene>
    <name evidence="9 11" type="primary">BIN1</name>
</gene>
<comment type="subcellular location">
    <subcellularLocation>
        <location evidence="1">Cytoplasm</location>
    </subcellularLocation>
</comment>
<reference evidence="9 10" key="1">
    <citation type="journal article" date="2009" name="Science">
        <title>Genome sequence, comparative analysis, and population genetics of the domestic horse.</title>
        <authorList>
            <consortium name="Broad Institute Genome Sequencing Platform"/>
            <consortium name="Broad Institute Whole Genome Assembly Team"/>
            <person name="Wade C.M."/>
            <person name="Giulotto E."/>
            <person name="Sigurdsson S."/>
            <person name="Zoli M."/>
            <person name="Gnerre S."/>
            <person name="Imsland F."/>
            <person name="Lear T.L."/>
            <person name="Adelson D.L."/>
            <person name="Bailey E."/>
            <person name="Bellone R.R."/>
            <person name="Bloecker H."/>
            <person name="Distl O."/>
            <person name="Edgar R.C."/>
            <person name="Garber M."/>
            <person name="Leeb T."/>
            <person name="Mauceli E."/>
            <person name="MacLeod J.N."/>
            <person name="Penedo M.C.T."/>
            <person name="Raison J.M."/>
            <person name="Sharpe T."/>
            <person name="Vogel J."/>
            <person name="Andersson L."/>
            <person name="Antczak D.F."/>
            <person name="Biagi T."/>
            <person name="Binns M.M."/>
            <person name="Chowdhary B.P."/>
            <person name="Coleman S.J."/>
            <person name="Della Valle G."/>
            <person name="Fryc S."/>
            <person name="Guerin G."/>
            <person name="Hasegawa T."/>
            <person name="Hill E.W."/>
            <person name="Jurka J."/>
            <person name="Kiialainen A."/>
            <person name="Lindgren G."/>
            <person name="Liu J."/>
            <person name="Magnani E."/>
            <person name="Mickelson J.R."/>
            <person name="Murray J."/>
            <person name="Nergadze S.G."/>
            <person name="Onofrio R."/>
            <person name="Pedroni S."/>
            <person name="Piras M.F."/>
            <person name="Raudsepp T."/>
            <person name="Rocchi M."/>
            <person name="Roeed K.H."/>
            <person name="Ryder O.A."/>
            <person name="Searle S."/>
            <person name="Skow L."/>
            <person name="Swinburne J.E."/>
            <person name="Syvaenen A.C."/>
            <person name="Tozaki T."/>
            <person name="Valberg S.J."/>
            <person name="Vaudin M."/>
            <person name="White J.R."/>
            <person name="Zody M.C."/>
            <person name="Lander E.S."/>
            <person name="Lindblad-Toh K."/>
        </authorList>
    </citation>
    <scope>NUCLEOTIDE SEQUENCE [LARGE SCALE GENOMIC DNA]</scope>
    <source>
        <strain evidence="9 10">Thoroughbred</strain>
    </source>
</reference>
<evidence type="ECO:0000256" key="6">
    <source>
        <dbReference type="SAM" id="MobiDB-lite"/>
    </source>
</evidence>
<keyword evidence="12" id="KW-1267">Proteomics identification</keyword>
<dbReference type="PROSITE" id="PS50002">
    <property type="entry name" value="SH3"/>
    <property type="match status" value="1"/>
</dbReference>
<dbReference type="GO" id="GO:0030100">
    <property type="term" value="P:regulation of endocytosis"/>
    <property type="evidence" value="ECO:0007669"/>
    <property type="project" value="InterPro"/>
</dbReference>
<dbReference type="ExpressionAtlas" id="A0A3Q2HTK0">
    <property type="expression patterns" value="baseline"/>
</dbReference>
<evidence type="ECO:0000256" key="4">
    <source>
        <dbReference type="PROSITE-ProRule" id="PRU00192"/>
    </source>
</evidence>
<dbReference type="RefSeq" id="XP_070097858.1">
    <property type="nucleotide sequence ID" value="XM_070241757.1"/>
</dbReference>
<evidence type="ECO:0000313" key="9">
    <source>
        <dbReference type="Ensembl" id="ENSECAP00000037528.3"/>
    </source>
</evidence>
<dbReference type="SMART" id="SM00721">
    <property type="entry name" value="BAR"/>
    <property type="match status" value="1"/>
</dbReference>
<dbReference type="InterPro" id="IPR004148">
    <property type="entry name" value="BAR_dom"/>
</dbReference>
<dbReference type="InterPro" id="IPR003005">
    <property type="entry name" value="Amphiphysin"/>
</dbReference>